<keyword evidence="5" id="KW-0378">Hydrolase</keyword>
<dbReference type="Gene3D" id="3.30.1360.150">
    <property type="match status" value="1"/>
</dbReference>
<keyword evidence="2" id="KW-0479">Metal-binding</keyword>
<dbReference type="PANTHER" id="PTHR10151:SF120">
    <property type="entry name" value="BIS(5'-ADENOSYL)-TRIPHOSPHATASE"/>
    <property type="match status" value="1"/>
</dbReference>
<dbReference type="Gene3D" id="3.40.720.10">
    <property type="entry name" value="Alkaline Phosphatase, subunit A"/>
    <property type="match status" value="1"/>
</dbReference>
<dbReference type="InterPro" id="IPR017850">
    <property type="entry name" value="Alkaline_phosphatase_core_sf"/>
</dbReference>
<dbReference type="CDD" id="cd16016">
    <property type="entry name" value="AP-SPAP"/>
    <property type="match status" value="1"/>
</dbReference>
<protein>
    <submittedName>
        <fullName evidence="5">Alkaline phosphatase PafA</fullName>
        <ecNumber evidence="5">3.1.3.1</ecNumber>
    </submittedName>
</protein>
<comment type="caution">
    <text evidence="5">The sequence shown here is derived from an EMBL/GenBank/DDBJ whole genome shotgun (WGS) entry which is preliminary data.</text>
</comment>
<dbReference type="PIRSF" id="PIRSF031924">
    <property type="entry name" value="Pi-irrepressible_AP"/>
    <property type="match status" value="1"/>
</dbReference>
<dbReference type="SUPFAM" id="SSF53649">
    <property type="entry name" value="Alkaline phosphatase-like"/>
    <property type="match status" value="1"/>
</dbReference>
<evidence type="ECO:0000313" key="6">
    <source>
        <dbReference type="Proteomes" id="UP001597469"/>
    </source>
</evidence>
<dbReference type="EC" id="3.1.3.1" evidence="5"/>
<reference evidence="6" key="1">
    <citation type="journal article" date="2019" name="Int. J. Syst. Evol. Microbiol.">
        <title>The Global Catalogue of Microorganisms (GCM) 10K type strain sequencing project: providing services to taxonomists for standard genome sequencing and annotation.</title>
        <authorList>
            <consortium name="The Broad Institute Genomics Platform"/>
            <consortium name="The Broad Institute Genome Sequencing Center for Infectious Disease"/>
            <person name="Wu L."/>
            <person name="Ma J."/>
        </authorList>
    </citation>
    <scope>NUCLEOTIDE SEQUENCE [LARGE SCALE GENOMIC DNA]</scope>
    <source>
        <strain evidence="6">KCTC 42805</strain>
    </source>
</reference>
<evidence type="ECO:0000256" key="3">
    <source>
        <dbReference type="ARBA" id="ARBA00022729"/>
    </source>
</evidence>
<dbReference type="InterPro" id="IPR002591">
    <property type="entry name" value="Phosphodiest/P_Trfase"/>
</dbReference>
<dbReference type="Proteomes" id="UP001597469">
    <property type="component" value="Unassembled WGS sequence"/>
</dbReference>
<feature type="chain" id="PRO_5046323036" evidence="4">
    <location>
        <begin position="20"/>
        <end position="557"/>
    </location>
</feature>
<keyword evidence="3 4" id="KW-0732">Signal</keyword>
<dbReference type="Pfam" id="PF01663">
    <property type="entry name" value="Phosphodiest"/>
    <property type="match status" value="1"/>
</dbReference>
<evidence type="ECO:0000313" key="5">
    <source>
        <dbReference type="EMBL" id="MFD2569682.1"/>
    </source>
</evidence>
<organism evidence="5 6">
    <name type="scientific">Spirosoma soli</name>
    <dbReference type="NCBI Taxonomy" id="1770529"/>
    <lineage>
        <taxon>Bacteria</taxon>
        <taxon>Pseudomonadati</taxon>
        <taxon>Bacteroidota</taxon>
        <taxon>Cytophagia</taxon>
        <taxon>Cytophagales</taxon>
        <taxon>Cytophagaceae</taxon>
        <taxon>Spirosoma</taxon>
    </lineage>
</organism>
<evidence type="ECO:0000256" key="2">
    <source>
        <dbReference type="ARBA" id="ARBA00022723"/>
    </source>
</evidence>
<dbReference type="InterPro" id="IPR026263">
    <property type="entry name" value="Alkaline_phosphatase_prok"/>
</dbReference>
<proteinExistence type="predicted"/>
<accession>A0ABW5LY48</accession>
<dbReference type="NCBIfam" id="NF042991">
    <property type="entry name" value="alk_phos_PafA"/>
    <property type="match status" value="1"/>
</dbReference>
<evidence type="ECO:0000256" key="4">
    <source>
        <dbReference type="SAM" id="SignalP"/>
    </source>
</evidence>
<sequence>MRPHFSFLVLSLLTVVALAQPRKVTSQSASSQNRQPTLTRPKLVVGIVVDQMRYDYLYRYYDKFGMGGFRRLMDGGFNARNNHYHYAATYTGPGHAAIYTGSAPALNGIVGNDFYDRRLGRLMYCAEDTTVTTVGNTGTAGKMSPRNMLVTTIGDQLKLATDGRAKVVGIALKDRGAILPAGHAANGAYWFDSKDGNFISSTFYQKELPQWVQTFNARKLPDQYVSQKWQPLLAMNQYTESTPDDEPYESTLPGEPKSVFPHEFIVQTGSSKYEVLRTSPYGDELTKEFALAALKGEQLGQRNVTDLLCVSFSSPDYVGHAFGTHAIETEDQYIRLDRQLAELLNQLDATVGKGQWLAFLSADHGAADVPGFSQQYRIPADVKSYGEVGDAIKATLEKAYGPGQWLLSYFNQEIYLNHTLFAEKKIAIQDVYELLQSVLLKQRGVINVINLHNLNAEALPEVQLNLFRNVYHPNRSGDFYVMQQAGWFEGRAKGTTHGTTYAYDTHVPFLLYGWGIKPGQTFRRTHIHDIAPTITALLGILEPSGCIGDPVEEAIAK</sequence>
<dbReference type="PANTHER" id="PTHR10151">
    <property type="entry name" value="ECTONUCLEOTIDE PYROPHOSPHATASE/PHOSPHODIESTERASE"/>
    <property type="match status" value="1"/>
</dbReference>
<name>A0ABW5LY48_9BACT</name>
<keyword evidence="6" id="KW-1185">Reference proteome</keyword>
<dbReference type="GO" id="GO:0004035">
    <property type="term" value="F:alkaline phosphatase activity"/>
    <property type="evidence" value="ECO:0007669"/>
    <property type="project" value="UniProtKB-EC"/>
</dbReference>
<dbReference type="RefSeq" id="WP_381519163.1">
    <property type="nucleotide sequence ID" value="NZ_JBHULN010000001.1"/>
</dbReference>
<dbReference type="EMBL" id="JBHULN010000001">
    <property type="protein sequence ID" value="MFD2569682.1"/>
    <property type="molecule type" value="Genomic_DNA"/>
</dbReference>
<keyword evidence="1" id="KW-0597">Phosphoprotein</keyword>
<gene>
    <name evidence="5" type="primary">pafA</name>
    <name evidence="5" type="ORF">ACFSUS_03500</name>
</gene>
<feature type="signal peptide" evidence="4">
    <location>
        <begin position="1"/>
        <end position="19"/>
    </location>
</feature>
<evidence type="ECO:0000256" key="1">
    <source>
        <dbReference type="ARBA" id="ARBA00022553"/>
    </source>
</evidence>